<dbReference type="Gene3D" id="1.25.40.10">
    <property type="entry name" value="Tetratricopeptide repeat domain"/>
    <property type="match status" value="1"/>
</dbReference>
<dbReference type="Pfam" id="PF12770">
    <property type="entry name" value="CHAT"/>
    <property type="match status" value="1"/>
</dbReference>
<organism evidence="6 7">
    <name type="scientific">Roseofilum halophilum BLCC-M91</name>
    <dbReference type="NCBI Taxonomy" id="3022259"/>
    <lineage>
        <taxon>Bacteria</taxon>
        <taxon>Bacillati</taxon>
        <taxon>Cyanobacteriota</taxon>
        <taxon>Cyanophyceae</taxon>
        <taxon>Desertifilales</taxon>
        <taxon>Desertifilaceae</taxon>
        <taxon>Roseofilum</taxon>
        <taxon>Roseofilum halophilum</taxon>
    </lineage>
</organism>
<evidence type="ECO:0000259" key="5">
    <source>
        <dbReference type="Pfam" id="PF12770"/>
    </source>
</evidence>
<dbReference type="SMART" id="SM00028">
    <property type="entry name" value="TPR"/>
    <property type="match status" value="4"/>
</dbReference>
<evidence type="ECO:0000313" key="7">
    <source>
        <dbReference type="Proteomes" id="UP001231370"/>
    </source>
</evidence>
<keyword evidence="2 3" id="KW-0802">TPR repeat</keyword>
<dbReference type="PROSITE" id="PS50005">
    <property type="entry name" value="TPR"/>
    <property type="match status" value="3"/>
</dbReference>
<name>A0ABT7BG34_9CYAN</name>
<keyword evidence="7" id="KW-1185">Reference proteome</keyword>
<accession>A0ABT7BG34</accession>
<feature type="domain" description="CHAT" evidence="5">
    <location>
        <begin position="625"/>
        <end position="932"/>
    </location>
</feature>
<dbReference type="InterPro" id="IPR024983">
    <property type="entry name" value="CHAT_dom"/>
</dbReference>
<dbReference type="Pfam" id="PF13432">
    <property type="entry name" value="TPR_16"/>
    <property type="match status" value="2"/>
</dbReference>
<sequence length="936" mass="105745">MGLWNWLKRLFNRWFGKKRQPPQTPAPTPAPAPDNAQCEAVFMELLEGVDQGWTRGNGKGFLMGKGIKEATLIAWLHEFAQRVGQNREQHRELGRRLQKLGNLAWGELSPVAARLARELLVVEEPRVQGIEAEFGGDGLGIEEEEEKDEVEVWFERGKAQYMQGDFLGAIASYDRAVGIKPDFHQAWGNRGVALGELGRTEEAIASYDRALEFKPDKHQAWYNRGVALYDLGRTEEAIASYDKALEFKPDDHQAWLNRGIAAGNSSYSAPLQAFALTLQYPQLNQRGFAGALASYEVGLTFCTQDQHPQGWGRLHRAIGRAYYYRGRASLYSHGAGGSDFQEALNHYHQALQTLSPPQKAPSPLAENTKAPSPPAENTKAPSPPAENTKAPSPVGEGVGGEGYNPEYHLELIRDLIKVHQALHNQEKAKEWRNQGLDLWSQLLNHPHKSSQQKRQLAIKFIYFAQMRVDVLLEDNELLAAFRAAEEQKNLYLTWILDRQKQHILSPTYHDIQQNLLNPTTAIILWHLSDLNLTTFVLLPGASAPIPFTTSPEPLKHWFHNWETTYEEHREAKTSTESDWRKTLRQQLQDLKQLLNIDQICAHLPQPVGANDDLPITHYPLPITSAKRSIHHLILIPHLDLHRLPLHILFPETFTLTTLPSAQVGIEKAPSPTGEGVGGEGTEGNNLLITQPPRNSLEPLPLAELEAQVIAYLCHPSHLIPNDNATPDTLKQHLAQPYHRFHFTGHASHDFKAPQDSRLLLADDETLTLRDLIHPDFHLSPFALVSLSACETAVTSREAFDDDYVGLVSAFLSRGTRQVLSTLWTVPESSSALFMMEFYWQLTQEGKTITEAFQHSQQWLKQLTPCQIVTWYHQRGQFFITAGENIQEEKRREQVLDIADQLQEQSVVLQRQIDAGEFLADLPHPYYWAAFTLTHVC</sequence>
<comment type="caution">
    <text evidence="6">The sequence shown here is derived from an EMBL/GenBank/DDBJ whole genome shotgun (WGS) entry which is preliminary data.</text>
</comment>
<evidence type="ECO:0000256" key="4">
    <source>
        <dbReference type="SAM" id="MobiDB-lite"/>
    </source>
</evidence>
<dbReference type="PROSITE" id="PS50293">
    <property type="entry name" value="TPR_REGION"/>
    <property type="match status" value="2"/>
</dbReference>
<protein>
    <submittedName>
        <fullName evidence="6">CHAT domain-containing tetratricopeptide repeat protein</fullName>
    </submittedName>
</protein>
<dbReference type="Proteomes" id="UP001231370">
    <property type="component" value="Unassembled WGS sequence"/>
</dbReference>
<dbReference type="PANTHER" id="PTHR44943">
    <property type="entry name" value="CELLULOSE SYNTHASE OPERON PROTEIN C"/>
    <property type="match status" value="1"/>
</dbReference>
<feature type="repeat" description="TPR" evidence="3">
    <location>
        <begin position="184"/>
        <end position="217"/>
    </location>
</feature>
<evidence type="ECO:0000256" key="1">
    <source>
        <dbReference type="ARBA" id="ARBA00022737"/>
    </source>
</evidence>
<reference evidence="6 7" key="1">
    <citation type="submission" date="2023-01" db="EMBL/GenBank/DDBJ databases">
        <title>Novel diversity within Roseofilum (Cyanobacteria; Desertifilaceae) from marine benthic mats with descriptions of four novel species.</title>
        <authorList>
            <person name="Wang Y."/>
            <person name="Berthold D.E."/>
            <person name="Hu J."/>
            <person name="Lefler F.W."/>
            <person name="Laughinghouse H.D. IV."/>
        </authorList>
    </citation>
    <scope>NUCLEOTIDE SEQUENCE [LARGE SCALE GENOMIC DNA]</scope>
    <source>
        <strain evidence="6 7">BLCC-M91</strain>
    </source>
</reference>
<gene>
    <name evidence="6" type="ORF">PJF56_04600</name>
</gene>
<dbReference type="PANTHER" id="PTHR44943:SF8">
    <property type="entry name" value="TPR REPEAT-CONTAINING PROTEIN MJ0263"/>
    <property type="match status" value="1"/>
</dbReference>
<feature type="repeat" description="TPR" evidence="3">
    <location>
        <begin position="150"/>
        <end position="183"/>
    </location>
</feature>
<keyword evidence="1" id="KW-0677">Repeat</keyword>
<proteinExistence type="predicted"/>
<dbReference type="RefSeq" id="WP_283761459.1">
    <property type="nucleotide sequence ID" value="NZ_JAQPOK010000036.1"/>
</dbReference>
<dbReference type="SUPFAM" id="SSF48452">
    <property type="entry name" value="TPR-like"/>
    <property type="match status" value="1"/>
</dbReference>
<dbReference type="InterPro" id="IPR011990">
    <property type="entry name" value="TPR-like_helical_dom_sf"/>
</dbReference>
<feature type="repeat" description="TPR" evidence="3">
    <location>
        <begin position="218"/>
        <end position="251"/>
    </location>
</feature>
<dbReference type="InterPro" id="IPR051685">
    <property type="entry name" value="Ycf3/AcsC/BcsC/TPR_MFPF"/>
</dbReference>
<evidence type="ECO:0000313" key="6">
    <source>
        <dbReference type="EMBL" id="MDJ1178137.1"/>
    </source>
</evidence>
<feature type="region of interest" description="Disordered" evidence="4">
    <location>
        <begin position="354"/>
        <end position="400"/>
    </location>
</feature>
<dbReference type="EMBL" id="JAQPOK010000036">
    <property type="protein sequence ID" value="MDJ1178137.1"/>
    <property type="molecule type" value="Genomic_DNA"/>
</dbReference>
<dbReference type="InterPro" id="IPR019734">
    <property type="entry name" value="TPR_rpt"/>
</dbReference>
<evidence type="ECO:0000256" key="2">
    <source>
        <dbReference type="ARBA" id="ARBA00022803"/>
    </source>
</evidence>
<evidence type="ECO:0000256" key="3">
    <source>
        <dbReference type="PROSITE-ProRule" id="PRU00339"/>
    </source>
</evidence>